<organism evidence="10 11">
    <name type="scientific">Acropora cervicornis</name>
    <name type="common">Staghorn coral</name>
    <dbReference type="NCBI Taxonomy" id="6130"/>
    <lineage>
        <taxon>Eukaryota</taxon>
        <taxon>Metazoa</taxon>
        <taxon>Cnidaria</taxon>
        <taxon>Anthozoa</taxon>
        <taxon>Hexacorallia</taxon>
        <taxon>Scleractinia</taxon>
        <taxon>Astrocoeniina</taxon>
        <taxon>Acroporidae</taxon>
        <taxon>Acropora</taxon>
    </lineage>
</organism>
<evidence type="ECO:0000313" key="11">
    <source>
        <dbReference type="Proteomes" id="UP001249851"/>
    </source>
</evidence>
<dbReference type="SUPFAM" id="SSF48439">
    <property type="entry name" value="Protein prenylyltransferase"/>
    <property type="match status" value="1"/>
</dbReference>
<evidence type="ECO:0000256" key="8">
    <source>
        <dbReference type="ARBA" id="ARBA00047658"/>
    </source>
</evidence>
<dbReference type="PROSITE" id="PS51450">
    <property type="entry name" value="LRR"/>
    <property type="match status" value="1"/>
</dbReference>
<comment type="caution">
    <text evidence="10">The sequence shown here is derived from an EMBL/GenBank/DDBJ whole genome shotgun (WGS) entry which is preliminary data.</text>
</comment>
<dbReference type="Gene3D" id="3.80.10.10">
    <property type="entry name" value="Ribonuclease Inhibitor"/>
    <property type="match status" value="1"/>
</dbReference>
<dbReference type="FunFam" id="1.25.40.120:FF:000035">
    <property type="entry name" value="Geranylgeranyl transferase type-2 subunit alpha"/>
    <property type="match status" value="1"/>
</dbReference>
<evidence type="ECO:0000256" key="3">
    <source>
        <dbReference type="ARBA" id="ARBA00014772"/>
    </source>
</evidence>
<dbReference type="GO" id="GO:0097354">
    <property type="term" value="P:prenylation"/>
    <property type="evidence" value="ECO:0007669"/>
    <property type="project" value="UniProtKB-UniRule"/>
</dbReference>
<evidence type="ECO:0000313" key="10">
    <source>
        <dbReference type="EMBL" id="KAK2550991.1"/>
    </source>
</evidence>
<reference evidence="10" key="2">
    <citation type="journal article" date="2023" name="Science">
        <title>Genomic signatures of disease resistance in endangered staghorn corals.</title>
        <authorList>
            <person name="Vollmer S.V."/>
            <person name="Selwyn J.D."/>
            <person name="Despard B.A."/>
            <person name="Roesel C.L."/>
        </authorList>
    </citation>
    <scope>NUCLEOTIDE SEQUENCE</scope>
    <source>
        <strain evidence="10">K2</strain>
    </source>
</reference>
<comment type="function">
    <text evidence="9">Catalyzes the transfer of a geranyl-geranyl moiety from geranyl-geranyl pyrophosphate to cysteines occuring in specific C-terminal amino acid sequences.</text>
</comment>
<evidence type="ECO:0000256" key="5">
    <source>
        <dbReference type="ARBA" id="ARBA00022679"/>
    </source>
</evidence>
<dbReference type="InterPro" id="IPR001611">
    <property type="entry name" value="Leu-rich_rpt"/>
</dbReference>
<dbReference type="InterPro" id="IPR032675">
    <property type="entry name" value="LRR_dom_sf"/>
</dbReference>
<name>A0AAD9PXR9_ACRCE</name>
<dbReference type="PANTHER" id="PTHR11129">
    <property type="entry name" value="PROTEIN FARNESYLTRANSFERASE ALPHA SUBUNIT/RAB GERANYLGERANYL TRANSFERASE ALPHA SUBUNIT"/>
    <property type="match status" value="1"/>
</dbReference>
<dbReference type="GO" id="GO:0004663">
    <property type="term" value="F:Rab geranylgeranyltransferase activity"/>
    <property type="evidence" value="ECO:0007669"/>
    <property type="project" value="UniProtKB-UniRule"/>
</dbReference>
<keyword evidence="4 9" id="KW-0637">Prenyltransferase</keyword>
<dbReference type="SUPFAM" id="SSF52058">
    <property type="entry name" value="L domain-like"/>
    <property type="match status" value="1"/>
</dbReference>
<comment type="catalytic activity">
    <reaction evidence="8 9">
        <text>geranylgeranyl diphosphate + L-cysteinyl-[protein] = S-geranylgeranyl-L-cysteinyl-[protein] + diphosphate</text>
        <dbReference type="Rhea" id="RHEA:21240"/>
        <dbReference type="Rhea" id="RHEA-COMP:10131"/>
        <dbReference type="Rhea" id="RHEA-COMP:11537"/>
        <dbReference type="ChEBI" id="CHEBI:29950"/>
        <dbReference type="ChEBI" id="CHEBI:33019"/>
        <dbReference type="ChEBI" id="CHEBI:57533"/>
        <dbReference type="ChEBI" id="CHEBI:86021"/>
        <dbReference type="EC" id="2.5.1.60"/>
    </reaction>
</comment>
<evidence type="ECO:0000256" key="4">
    <source>
        <dbReference type="ARBA" id="ARBA00022602"/>
    </source>
</evidence>
<evidence type="ECO:0000256" key="9">
    <source>
        <dbReference type="RuleBase" id="RU367120"/>
    </source>
</evidence>
<gene>
    <name evidence="10" type="ORF">P5673_028209</name>
</gene>
<protein>
    <recommendedName>
        <fullName evidence="3 9">Geranylgeranyl transferase type-2 subunit alpha</fullName>
        <ecNumber evidence="2 9">2.5.1.60</ecNumber>
    </recommendedName>
    <alternativeName>
        <fullName evidence="7 9">Geranylgeranyl transferase type II subunit alpha</fullName>
    </alternativeName>
</protein>
<sequence length="419" mass="49519">MFRLGQHVMHGRVKVRTTAEQAEAKRKEREKKLKIYNETTNRIHEKRKNGDMDKESLSLSEQVLSANPDYLTLWNLRREIFLRMKEENSADALQEICQRELSFLTNCLQVNPKSYCVWHHRQWIMEFMPQPSWKEELLHCWDYRRYTVNKANISPVDEFNFSTEKIRENFSNYSSWHYRSKLLPLIHPCQSGDMERVEEEALMKGESEASTTSNESHLFRAELTAVHSSVLRQELDSCRLLLQEEPDNKWTMLTMVLLMRALDPLVYEQETDFYLEKLVEVDGFRKGYYKDLRRKFKLENVIERHRKTKEDGDRTIDLSNMLSSLDDCNFLQCVKFLNVSKNSLCRITKKNSPLRLGYLEELSLADNNISNLESLKSLRYCTLLRKLDMRGNPCCQSSNYREEVKSILANLQELDGAQI</sequence>
<dbReference type="InterPro" id="IPR002088">
    <property type="entry name" value="Prenyl_trans_a"/>
</dbReference>
<keyword evidence="11" id="KW-1185">Reference proteome</keyword>
<dbReference type="PROSITE" id="PS51147">
    <property type="entry name" value="PFTA"/>
    <property type="match status" value="2"/>
</dbReference>
<dbReference type="Proteomes" id="UP001249851">
    <property type="component" value="Unassembled WGS sequence"/>
</dbReference>
<dbReference type="Pfam" id="PF01239">
    <property type="entry name" value="PPTA"/>
    <property type="match status" value="2"/>
</dbReference>
<evidence type="ECO:0000256" key="2">
    <source>
        <dbReference type="ARBA" id="ARBA00012656"/>
    </source>
</evidence>
<dbReference type="AlphaFoldDB" id="A0AAD9PXR9"/>
<accession>A0AAD9PXR9</accession>
<comment type="similarity">
    <text evidence="1 9">Belongs to the protein prenyltransferase subunit alpha family.</text>
</comment>
<keyword evidence="5 9" id="KW-0808">Transferase</keyword>
<dbReference type="GO" id="GO:0005968">
    <property type="term" value="C:Rab-protein geranylgeranyltransferase complex"/>
    <property type="evidence" value="ECO:0007669"/>
    <property type="project" value="TreeGrafter"/>
</dbReference>
<dbReference type="Pfam" id="PF14580">
    <property type="entry name" value="LRR_9"/>
    <property type="match status" value="1"/>
</dbReference>
<keyword evidence="6" id="KW-0677">Repeat</keyword>
<dbReference type="Gene3D" id="1.25.40.120">
    <property type="entry name" value="Protein prenylyltransferase"/>
    <property type="match status" value="1"/>
</dbReference>
<dbReference type="PANTHER" id="PTHR11129:SF2">
    <property type="entry name" value="GERANYLGERANYL TRANSFERASE TYPE-2 SUBUNIT ALPHA"/>
    <property type="match status" value="1"/>
</dbReference>
<evidence type="ECO:0000256" key="6">
    <source>
        <dbReference type="ARBA" id="ARBA00022737"/>
    </source>
</evidence>
<proteinExistence type="inferred from homology"/>
<dbReference type="EMBL" id="JARQWQ010000103">
    <property type="protein sequence ID" value="KAK2550991.1"/>
    <property type="molecule type" value="Genomic_DNA"/>
</dbReference>
<dbReference type="EC" id="2.5.1.60" evidence="2 9"/>
<evidence type="ECO:0000256" key="1">
    <source>
        <dbReference type="ARBA" id="ARBA00006734"/>
    </source>
</evidence>
<evidence type="ECO:0000256" key="7">
    <source>
        <dbReference type="ARBA" id="ARBA00031267"/>
    </source>
</evidence>
<reference evidence="10" key="1">
    <citation type="journal article" date="2023" name="G3 (Bethesda)">
        <title>Whole genome assembly and annotation of the endangered Caribbean coral Acropora cervicornis.</title>
        <authorList>
            <person name="Selwyn J.D."/>
            <person name="Vollmer S.V."/>
        </authorList>
    </citation>
    <scope>NUCLEOTIDE SEQUENCE</scope>
    <source>
        <strain evidence="10">K2</strain>
    </source>
</reference>